<evidence type="ECO:0000313" key="3">
    <source>
        <dbReference type="EMBL" id="RKN52631.1"/>
    </source>
</evidence>
<comment type="cofactor">
    <cofactor evidence="2">
        <name>Zn(2+)</name>
        <dbReference type="ChEBI" id="CHEBI:29105"/>
    </cofactor>
    <text evidence="2">Binds 2 Zn(2+) ions per subunit. One is catalytic and the other provides a structural contribution.</text>
</comment>
<dbReference type="GO" id="GO:0005975">
    <property type="term" value="P:carbohydrate metabolic process"/>
    <property type="evidence" value="ECO:0007669"/>
    <property type="project" value="InterPro"/>
</dbReference>
<name>A0A3A9ZWL4_9ACTN</name>
<feature type="binding site" evidence="2">
    <location>
        <position position="205"/>
    </location>
    <ligand>
        <name>Zn(2+)</name>
        <dbReference type="ChEBI" id="CHEBI:29105"/>
        <label>1</label>
        <note>catalytic</note>
    </ligand>
</feature>
<feature type="binding site" evidence="2">
    <location>
        <position position="130"/>
    </location>
    <ligand>
        <name>Zn(2+)</name>
        <dbReference type="ChEBI" id="CHEBI:29105"/>
        <label>2</label>
    </ligand>
</feature>
<organism evidence="3 4">
    <name type="scientific">Micromonospora costi</name>
    <dbReference type="NCBI Taxonomy" id="1530042"/>
    <lineage>
        <taxon>Bacteria</taxon>
        <taxon>Bacillati</taxon>
        <taxon>Actinomycetota</taxon>
        <taxon>Actinomycetes</taxon>
        <taxon>Micromonosporales</taxon>
        <taxon>Micromonosporaceae</taxon>
        <taxon>Micromonospora</taxon>
    </lineage>
</organism>
<dbReference type="OrthoDB" id="9803995at2"/>
<keyword evidence="2" id="KW-0479">Metal-binding</keyword>
<feature type="binding site" evidence="2">
    <location>
        <position position="177"/>
    </location>
    <ligand>
        <name>Zn(2+)</name>
        <dbReference type="ChEBI" id="CHEBI:29105"/>
        <label>1</label>
        <note>catalytic</note>
    </ligand>
</feature>
<dbReference type="NCBIfam" id="TIGR00167">
    <property type="entry name" value="cbbA"/>
    <property type="match status" value="1"/>
</dbReference>
<dbReference type="CDD" id="cd00947">
    <property type="entry name" value="TBP_aldolase_IIB"/>
    <property type="match status" value="1"/>
</dbReference>
<dbReference type="RefSeq" id="WP_120781538.1">
    <property type="nucleotide sequence ID" value="NZ_JBHLUP010000002.1"/>
</dbReference>
<evidence type="ECO:0000313" key="4">
    <source>
        <dbReference type="Proteomes" id="UP000279968"/>
    </source>
</evidence>
<accession>A0A3A9ZWL4</accession>
<dbReference type="EMBL" id="RBAN01000004">
    <property type="protein sequence ID" value="RKN52631.1"/>
    <property type="molecule type" value="Genomic_DNA"/>
</dbReference>
<dbReference type="Gene3D" id="3.20.20.70">
    <property type="entry name" value="Aldolase class I"/>
    <property type="match status" value="1"/>
</dbReference>
<gene>
    <name evidence="3" type="ORF">D7193_22505</name>
</gene>
<evidence type="ECO:0000256" key="2">
    <source>
        <dbReference type="PIRSR" id="PIRSR001359-3"/>
    </source>
</evidence>
<dbReference type="InterPro" id="IPR050246">
    <property type="entry name" value="Class_II_FBP_aldolase"/>
</dbReference>
<dbReference type="PANTHER" id="PTHR30304:SF0">
    <property type="entry name" value="D-TAGATOSE-1,6-BISPHOSPHATE ALDOLASE SUBUNIT GATY-RELATED"/>
    <property type="match status" value="1"/>
</dbReference>
<dbReference type="GO" id="GO:0008270">
    <property type="term" value="F:zinc ion binding"/>
    <property type="evidence" value="ECO:0007669"/>
    <property type="project" value="InterPro"/>
</dbReference>
<feature type="binding site" evidence="2">
    <location>
        <position position="79"/>
    </location>
    <ligand>
        <name>Zn(2+)</name>
        <dbReference type="ChEBI" id="CHEBI:29105"/>
        <label>1</label>
        <note>catalytic</note>
    </ligand>
</feature>
<dbReference type="PANTHER" id="PTHR30304">
    <property type="entry name" value="D-TAGATOSE-1,6-BISPHOSPHATE ALDOLASE"/>
    <property type="match status" value="1"/>
</dbReference>
<feature type="binding site" evidence="2">
    <location>
        <position position="100"/>
    </location>
    <ligand>
        <name>Zn(2+)</name>
        <dbReference type="ChEBI" id="CHEBI:29105"/>
        <label>2</label>
    </ligand>
</feature>
<feature type="active site" description="Proton donor" evidence="1">
    <location>
        <position position="78"/>
    </location>
</feature>
<keyword evidence="2" id="KW-0862">Zinc</keyword>
<evidence type="ECO:0000256" key="1">
    <source>
        <dbReference type="PIRSR" id="PIRSR001359-1"/>
    </source>
</evidence>
<comment type="caution">
    <text evidence="3">The sequence shown here is derived from an EMBL/GenBank/DDBJ whole genome shotgun (WGS) entry which is preliminary data.</text>
</comment>
<protein>
    <submittedName>
        <fullName evidence="3">Ketose-bisphosphate aldolase</fullName>
    </submittedName>
</protein>
<dbReference type="Proteomes" id="UP000279968">
    <property type="component" value="Unassembled WGS sequence"/>
</dbReference>
<dbReference type="InterPro" id="IPR013785">
    <property type="entry name" value="Aldolase_TIM"/>
</dbReference>
<dbReference type="InterPro" id="IPR000771">
    <property type="entry name" value="FBA_II"/>
</dbReference>
<proteinExistence type="predicted"/>
<dbReference type="GO" id="GO:0016832">
    <property type="term" value="F:aldehyde-lyase activity"/>
    <property type="evidence" value="ECO:0007669"/>
    <property type="project" value="InterPro"/>
</dbReference>
<keyword evidence="4" id="KW-1185">Reference proteome</keyword>
<dbReference type="SUPFAM" id="SSF51569">
    <property type="entry name" value="Aldolase"/>
    <property type="match status" value="1"/>
</dbReference>
<reference evidence="3 4" key="1">
    <citation type="journal article" date="2015" name="Int. J. Syst. Evol. Microbiol.">
        <title>Micromonospora costi sp. nov., isolated from a leaf of Costus speciosus.</title>
        <authorList>
            <person name="Thawai C."/>
        </authorList>
    </citation>
    <scope>NUCLEOTIDE SEQUENCE [LARGE SCALE GENOMIC DNA]</scope>
    <source>
        <strain evidence="3 4">CS1-12</strain>
    </source>
</reference>
<dbReference type="PIRSF" id="PIRSF001359">
    <property type="entry name" value="F_bP_aldolase_II"/>
    <property type="match status" value="1"/>
</dbReference>
<dbReference type="Pfam" id="PF01116">
    <property type="entry name" value="F_bP_aldolase"/>
    <property type="match status" value="1"/>
</dbReference>
<dbReference type="AlphaFoldDB" id="A0A3A9ZWL4"/>
<sequence length="296" mass="30451">MPLVPTGQIVAAGPVCAFNVIALEHAEAIVAGAEAAGRPVILQISENAVRFHGRLPAIAAGTRAVAASAAVDVALHLDHVVSPDLWRSAPEHGFGSVMVDASRLPYRENVAATRAAAEFAHASGLWVEAELGTVGGKDGEPPVDPHAPGARTEPDEAAAYVAATGVDALAVAVGSAHAMTTRNAVLDQPLIERLRAAVPVPLVLHGSSGVPDDELRRAVAAGIVKVNIGTALNVAFTGAVRQALAARPDVVDPRRYLTPARDAMSGTVARFCRLVAGDDETSRRVDAGLAVTVRES</sequence>